<evidence type="ECO:0000313" key="2">
    <source>
        <dbReference type="Proteomes" id="UP000091857"/>
    </source>
</evidence>
<dbReference type="Proteomes" id="UP000091857">
    <property type="component" value="Chromosome 18"/>
</dbReference>
<dbReference type="AlphaFoldDB" id="A0A2C9U3E9"/>
<reference evidence="2" key="1">
    <citation type="journal article" date="2016" name="Nat. Biotechnol.">
        <title>Sequencing wild and cultivated cassava and related species reveals extensive interspecific hybridization and genetic diversity.</title>
        <authorList>
            <person name="Bredeson J.V."/>
            <person name="Lyons J.B."/>
            <person name="Prochnik S.E."/>
            <person name="Wu G.A."/>
            <person name="Ha C.M."/>
            <person name="Edsinger-Gonzales E."/>
            <person name="Grimwood J."/>
            <person name="Schmutz J."/>
            <person name="Rabbi I.Y."/>
            <person name="Egesi C."/>
            <person name="Nauluvula P."/>
            <person name="Lebot V."/>
            <person name="Ndunguru J."/>
            <person name="Mkamilo G."/>
            <person name="Bart R.S."/>
            <person name="Setter T.L."/>
            <person name="Gleadow R.M."/>
            <person name="Kulakow P."/>
            <person name="Ferguson M.E."/>
            <person name="Rounsley S."/>
            <person name="Rokhsar D.S."/>
        </authorList>
    </citation>
    <scope>NUCLEOTIDE SEQUENCE [LARGE SCALE GENOMIC DNA]</scope>
    <source>
        <strain evidence="2">cv. AM560-2</strain>
    </source>
</reference>
<keyword evidence="2" id="KW-1185">Reference proteome</keyword>
<evidence type="ECO:0000313" key="1">
    <source>
        <dbReference type="EMBL" id="OAY24243.1"/>
    </source>
</evidence>
<gene>
    <name evidence="1" type="ORF">MANES_18G146100v8</name>
</gene>
<sequence length="118" mass="12786">MVAILRVVAGAIKPNGSWFLLLPIPMMSRGFVVGVARLPCISAVSGLLSSSSDASSRFLVTGESRCASGDHAYLRNLIYDGALDADSDRRRECNRCASLGSPGWRWRASWSGQLLWRG</sequence>
<protein>
    <submittedName>
        <fullName evidence="1">Uncharacterized protein</fullName>
    </submittedName>
</protein>
<name>A0A2C9U3E9_MANES</name>
<dbReference type="Gramene" id="Manes.18G146100.1.v8.1">
    <property type="protein sequence ID" value="Manes.18G146100.1.v8.1.CDS.1"/>
    <property type="gene ID" value="Manes.18G146100.v8.1"/>
</dbReference>
<accession>A0A2C9U3E9</accession>
<comment type="caution">
    <text evidence="1">The sequence shown here is derived from an EMBL/GenBank/DDBJ whole genome shotgun (WGS) entry which is preliminary data.</text>
</comment>
<dbReference type="EMBL" id="CM004404">
    <property type="protein sequence ID" value="OAY24243.1"/>
    <property type="molecule type" value="Genomic_DNA"/>
</dbReference>
<organism evidence="1 2">
    <name type="scientific">Manihot esculenta</name>
    <name type="common">Cassava</name>
    <name type="synonym">Jatropha manihot</name>
    <dbReference type="NCBI Taxonomy" id="3983"/>
    <lineage>
        <taxon>Eukaryota</taxon>
        <taxon>Viridiplantae</taxon>
        <taxon>Streptophyta</taxon>
        <taxon>Embryophyta</taxon>
        <taxon>Tracheophyta</taxon>
        <taxon>Spermatophyta</taxon>
        <taxon>Magnoliopsida</taxon>
        <taxon>eudicotyledons</taxon>
        <taxon>Gunneridae</taxon>
        <taxon>Pentapetalae</taxon>
        <taxon>rosids</taxon>
        <taxon>fabids</taxon>
        <taxon>Malpighiales</taxon>
        <taxon>Euphorbiaceae</taxon>
        <taxon>Crotonoideae</taxon>
        <taxon>Manihoteae</taxon>
        <taxon>Manihot</taxon>
    </lineage>
</organism>
<proteinExistence type="predicted"/>